<reference evidence="1 2" key="2">
    <citation type="journal article" date="2013" name="Genome Announc.">
        <title>Genome Sequences of Three hpAfrica2 Strains of Helicobacter pylori.</title>
        <authorList>
            <person name="Duncan S.S."/>
            <person name="Bertoli M.T."/>
            <person name="Kersulyte D."/>
            <person name="Valk P.L."/>
            <person name="Tamma S."/>
            <person name="Segal I."/>
            <person name="McClain M.S."/>
            <person name="Cover T.L."/>
            <person name="Berg D.E."/>
        </authorList>
    </citation>
    <scope>NUCLEOTIDE SEQUENCE [LARGE SCALE GENOMIC DNA]</scope>
    <source>
        <strain evidence="1 2">SouthAfrica7</strain>
    </source>
</reference>
<dbReference type="Proteomes" id="UP000007467">
    <property type="component" value="Chromosome"/>
</dbReference>
<sequence length="40" mass="4744">MLNMLGKMLKNTPKKARVSHLKGIDFRWLILKVSFKDAWK</sequence>
<dbReference type="PATRIC" id="fig|907239.3.peg.413"/>
<organism evidence="1 2">
    <name type="scientific">Helicobacter pylori (strain SouthAfrica7)</name>
    <dbReference type="NCBI Taxonomy" id="907239"/>
    <lineage>
        <taxon>Bacteria</taxon>
        <taxon>Pseudomonadati</taxon>
        <taxon>Campylobacterota</taxon>
        <taxon>Epsilonproteobacteria</taxon>
        <taxon>Campylobacterales</taxon>
        <taxon>Helicobacteraceae</taxon>
        <taxon>Helicobacter</taxon>
    </lineage>
</organism>
<reference evidence="2" key="1">
    <citation type="submission" date="2010-11" db="EMBL/GenBank/DDBJ databases">
        <title>Genome sequence of Helicobacter pylori strain SouthAfrica7.</title>
        <authorList>
            <person name="Kersulyte D."/>
            <person name="Segal I."/>
            <person name="Mistry R."/>
            <person name="Berg D.E."/>
        </authorList>
    </citation>
    <scope>NUCLEOTIDE SEQUENCE [LARGE SCALE GENOMIC DNA]</scope>
    <source>
        <strain evidence="2">SouthAfrica7</strain>
    </source>
</reference>
<name>E8QVF9_HELPW</name>
<proteinExistence type="predicted"/>
<protein>
    <submittedName>
        <fullName evidence="1">Uncharacterized protein</fullName>
    </submittedName>
</protein>
<evidence type="ECO:0000313" key="1">
    <source>
        <dbReference type="EMBL" id="ADU84430.1"/>
    </source>
</evidence>
<dbReference type="KEGG" id="hes:HPSA_02060"/>
<accession>E8QVF9</accession>
<evidence type="ECO:0000313" key="2">
    <source>
        <dbReference type="Proteomes" id="UP000007467"/>
    </source>
</evidence>
<dbReference type="EMBL" id="CP002336">
    <property type="protein sequence ID" value="ADU84430.1"/>
    <property type="molecule type" value="Genomic_DNA"/>
</dbReference>
<gene>
    <name evidence="1" type="ordered locus">HPSA_02060</name>
</gene>
<dbReference type="HOGENOM" id="CLU_3290663_0_0_7"/>
<dbReference type="AlphaFoldDB" id="E8QVF9"/>